<dbReference type="SUPFAM" id="SSF53756">
    <property type="entry name" value="UDP-Glycosyltransferase/glycogen phosphorylase"/>
    <property type="match status" value="1"/>
</dbReference>
<evidence type="ECO:0000259" key="2">
    <source>
        <dbReference type="Pfam" id="PF13439"/>
    </source>
</evidence>
<dbReference type="CDD" id="cd03801">
    <property type="entry name" value="GT4_PimA-like"/>
    <property type="match status" value="1"/>
</dbReference>
<dbReference type="Gene3D" id="3.40.50.2000">
    <property type="entry name" value="Glycogen Phosphorylase B"/>
    <property type="match status" value="2"/>
</dbReference>
<keyword evidence="3" id="KW-0808">Transferase</keyword>
<dbReference type="PANTHER" id="PTHR45947">
    <property type="entry name" value="SULFOQUINOVOSYL TRANSFERASE SQD2"/>
    <property type="match status" value="1"/>
</dbReference>
<name>A0A6H1P867_PRIMG</name>
<organism evidence="3 4">
    <name type="scientific">Priestia megaterium</name>
    <name type="common">Bacillus megaterium</name>
    <dbReference type="NCBI Taxonomy" id="1404"/>
    <lineage>
        <taxon>Bacteria</taxon>
        <taxon>Bacillati</taxon>
        <taxon>Bacillota</taxon>
        <taxon>Bacilli</taxon>
        <taxon>Bacillales</taxon>
        <taxon>Bacillaceae</taxon>
        <taxon>Priestia</taxon>
    </lineage>
</organism>
<dbReference type="AlphaFoldDB" id="A0A6H1P867"/>
<feature type="domain" description="Glycosyltransferase subfamily 4-like N-terminal" evidence="2">
    <location>
        <begin position="69"/>
        <end position="173"/>
    </location>
</feature>
<dbReference type="Proteomes" id="UP000501868">
    <property type="component" value="Chromosome"/>
</dbReference>
<evidence type="ECO:0000313" key="3">
    <source>
        <dbReference type="EMBL" id="QIZ09655.1"/>
    </source>
</evidence>
<sequence length="388" mass="44089">MRSKPKVAIITPGSFPIPSSRSSSVETVVEMQTNILQNDVDFTIFGKKAKGMASTENKGNISFIRFTYQNWTRYLTKVITKLSKLNPDIIQIENRPKYIPIIRNKFQKVPIWLSLHSTMFISSPHIEKEKLNSCLHQADKIIVNSHFLKNYLIVQTGCEANKVIVNYLGVDIRQFQSKWSIDQKSKIENFIKQLNLEGRKIVLFVGRLRKIKGIHKILQAMPSIIQAVPDTILIIAGSAFYGSDRRTSYVDKLYGLAKDFPEHVKFMSFIPHAEIHVWFEAAEVVLVPSIGHEAFGLVNVEAMACGVPVIATNIGGMPEVIEHGRTGYLINTQNIEVELSNCVIQLLNNPKRIKRLGLNSIDRVKENFTWEKSANRILQLYNQIVSEK</sequence>
<protein>
    <submittedName>
        <fullName evidence="3">Glycosyltransferase family 4 protein</fullName>
    </submittedName>
</protein>
<dbReference type="Pfam" id="PF13439">
    <property type="entry name" value="Glyco_transf_4"/>
    <property type="match status" value="1"/>
</dbReference>
<dbReference type="EMBL" id="CP051128">
    <property type="protein sequence ID" value="QIZ09655.1"/>
    <property type="molecule type" value="Genomic_DNA"/>
</dbReference>
<reference evidence="3 4" key="1">
    <citation type="submission" date="2020-04" db="EMBL/GenBank/DDBJ databases">
        <title>Genome-Wide Identification of 5-Methylcytosine Sites in Bacterial Genomes By High-Throughput Sequencing of MspJI Restriction Fragments.</title>
        <authorList>
            <person name="Wu V."/>
        </authorList>
    </citation>
    <scope>NUCLEOTIDE SEQUENCE [LARGE SCALE GENOMIC DNA]</scope>
    <source>
        <strain evidence="3 4">S2</strain>
    </source>
</reference>
<evidence type="ECO:0000313" key="4">
    <source>
        <dbReference type="Proteomes" id="UP000501868"/>
    </source>
</evidence>
<dbReference type="InterPro" id="IPR001296">
    <property type="entry name" value="Glyco_trans_1"/>
</dbReference>
<dbReference type="Pfam" id="PF00534">
    <property type="entry name" value="Glycos_transf_1"/>
    <property type="match status" value="1"/>
</dbReference>
<feature type="domain" description="Glycosyl transferase family 1" evidence="1">
    <location>
        <begin position="188"/>
        <end position="359"/>
    </location>
</feature>
<proteinExistence type="predicted"/>
<accession>A0A6H1P867</accession>
<dbReference type="InterPro" id="IPR050194">
    <property type="entry name" value="Glycosyltransferase_grp1"/>
</dbReference>
<dbReference type="GO" id="GO:0016757">
    <property type="term" value="F:glycosyltransferase activity"/>
    <property type="evidence" value="ECO:0007669"/>
    <property type="project" value="InterPro"/>
</dbReference>
<evidence type="ECO:0000259" key="1">
    <source>
        <dbReference type="Pfam" id="PF00534"/>
    </source>
</evidence>
<reference evidence="3 4" key="2">
    <citation type="submission" date="2020-04" db="EMBL/GenBank/DDBJ databases">
        <authorList>
            <person name="Fomenkov A."/>
            <person name="Anton B.P."/>
            <person name="Roberts R.J."/>
        </authorList>
    </citation>
    <scope>NUCLEOTIDE SEQUENCE [LARGE SCALE GENOMIC DNA]</scope>
    <source>
        <strain evidence="3 4">S2</strain>
    </source>
</reference>
<dbReference type="PANTHER" id="PTHR45947:SF3">
    <property type="entry name" value="SULFOQUINOVOSYL TRANSFERASE SQD2"/>
    <property type="match status" value="1"/>
</dbReference>
<dbReference type="InterPro" id="IPR028098">
    <property type="entry name" value="Glyco_trans_4-like_N"/>
</dbReference>
<gene>
    <name evidence="3" type="ORF">HFZ78_25700</name>
</gene>